<reference evidence="1 2" key="1">
    <citation type="journal article" date="2022" name="New Phytol.">
        <title>Ecological generalism drives hyperdiversity of secondary metabolite gene clusters in xylarialean endophytes.</title>
        <authorList>
            <person name="Franco M.E.E."/>
            <person name="Wisecaver J.H."/>
            <person name="Arnold A.E."/>
            <person name="Ju Y.M."/>
            <person name="Slot J.C."/>
            <person name="Ahrendt S."/>
            <person name="Moore L.P."/>
            <person name="Eastman K.E."/>
            <person name="Scott K."/>
            <person name="Konkel Z."/>
            <person name="Mondo S.J."/>
            <person name="Kuo A."/>
            <person name="Hayes R.D."/>
            <person name="Haridas S."/>
            <person name="Andreopoulos B."/>
            <person name="Riley R."/>
            <person name="LaButti K."/>
            <person name="Pangilinan J."/>
            <person name="Lipzen A."/>
            <person name="Amirebrahimi M."/>
            <person name="Yan J."/>
            <person name="Adam C."/>
            <person name="Keymanesh K."/>
            <person name="Ng V."/>
            <person name="Louie K."/>
            <person name="Northen T."/>
            <person name="Drula E."/>
            <person name="Henrissat B."/>
            <person name="Hsieh H.M."/>
            <person name="Youens-Clark K."/>
            <person name="Lutzoni F."/>
            <person name="Miadlikowska J."/>
            <person name="Eastwood D.C."/>
            <person name="Hamelin R.C."/>
            <person name="Grigoriev I.V."/>
            <person name="U'Ren J.M."/>
        </authorList>
    </citation>
    <scope>NUCLEOTIDE SEQUENCE [LARGE SCALE GENOMIC DNA]</scope>
    <source>
        <strain evidence="1 2">ER1909</strain>
    </source>
</reference>
<proteinExistence type="predicted"/>
<dbReference type="Proteomes" id="UP001497680">
    <property type="component" value="Unassembled WGS sequence"/>
</dbReference>
<gene>
    <name evidence="1" type="ORF">F4821DRAFT_246062</name>
</gene>
<protein>
    <submittedName>
        <fullName evidence="1">Efflux pump</fullName>
    </submittedName>
</protein>
<sequence>MSDIELTEEAVSSKMGETTKVEEKEESQYVTGVKLGVIVASVALACFLMLVDTMVISTAIPRITDEFESLADVGWYASAYQFGSAAPQPLTGKIYTYFNTKWSFLIFFGIFEIGSVLCGAAASSTMLIVGRAVAGFGAAGIINGALTIVSSSAPLEKRPSLIGMTMGFNQLGLVAGPLIGGAFTSGYTWRWCFYINLPIGAVVALVVVLLRIPEQTTKPKPTAVLLRLHRYLDLLGFILFAAAVLQLLLALQFGGNNYAWNSSQVIGLFCGSGVTAIVWFFWNQYKGDEALLPHSMISRTAVWSSGLYQAFLMAAVYGATFYLPIYFQAINNATAILSGVYLLPTILPQLFVAGSSGALIMKIGYVIPLAFVSTVLLSIASGLYSLLQPDSPTGYWVGFQILAGVGSGLGLQVAIIAIQAAVTGEELSSAMAFIVFTQSLGPAIVLSLCQLIFIESLKSQIPQYAPSANVAEIIQAGATRFRAFVQDGDMNGVLTAYANSIDRVFYLVAAMAAACVIVLWGMGWKDLRKKDEQVSKVASEENPRV</sequence>
<accession>A0ACC0CRB6</accession>
<comment type="caution">
    <text evidence="1">The sequence shown here is derived from an EMBL/GenBank/DDBJ whole genome shotgun (WGS) entry which is preliminary data.</text>
</comment>
<name>A0ACC0CRB6_9PEZI</name>
<evidence type="ECO:0000313" key="1">
    <source>
        <dbReference type="EMBL" id="KAI6082911.1"/>
    </source>
</evidence>
<evidence type="ECO:0000313" key="2">
    <source>
        <dbReference type="Proteomes" id="UP001497680"/>
    </source>
</evidence>
<keyword evidence="2" id="KW-1185">Reference proteome</keyword>
<dbReference type="EMBL" id="MU394361">
    <property type="protein sequence ID" value="KAI6082911.1"/>
    <property type="molecule type" value="Genomic_DNA"/>
</dbReference>
<organism evidence="1 2">
    <name type="scientific">Hypoxylon rubiginosum</name>
    <dbReference type="NCBI Taxonomy" id="110542"/>
    <lineage>
        <taxon>Eukaryota</taxon>
        <taxon>Fungi</taxon>
        <taxon>Dikarya</taxon>
        <taxon>Ascomycota</taxon>
        <taxon>Pezizomycotina</taxon>
        <taxon>Sordariomycetes</taxon>
        <taxon>Xylariomycetidae</taxon>
        <taxon>Xylariales</taxon>
        <taxon>Hypoxylaceae</taxon>
        <taxon>Hypoxylon</taxon>
    </lineage>
</organism>